<keyword evidence="1" id="KW-1133">Transmembrane helix</keyword>
<dbReference type="RefSeq" id="WP_147743563.1">
    <property type="nucleotide sequence ID" value="NZ_VRUR01000002.1"/>
</dbReference>
<dbReference type="Pfam" id="PF07853">
    <property type="entry name" value="DUF1648"/>
    <property type="match status" value="1"/>
</dbReference>
<reference evidence="3 4" key="1">
    <citation type="submission" date="2019-08" db="EMBL/GenBank/DDBJ databases">
        <title>Professor.</title>
        <authorList>
            <person name="Park J.S."/>
        </authorList>
    </citation>
    <scope>NUCLEOTIDE SEQUENCE [LARGE SCALE GENOMIC DNA]</scope>
    <source>
        <strain evidence="3 4">176CP5-101</strain>
    </source>
</reference>
<dbReference type="EMBL" id="VRUR01000002">
    <property type="protein sequence ID" value="TXN34827.1"/>
    <property type="molecule type" value="Genomic_DNA"/>
</dbReference>
<evidence type="ECO:0000313" key="3">
    <source>
        <dbReference type="EMBL" id="TXN34827.1"/>
    </source>
</evidence>
<protein>
    <submittedName>
        <fullName evidence="3">DUF1648 domain-containing protein</fullName>
    </submittedName>
</protein>
<name>A0A5C8V2X1_9FLAO</name>
<keyword evidence="1" id="KW-0472">Membrane</keyword>
<evidence type="ECO:0000256" key="1">
    <source>
        <dbReference type="SAM" id="Phobius"/>
    </source>
</evidence>
<feature type="transmembrane region" description="Helical" evidence="1">
    <location>
        <begin position="104"/>
        <end position="131"/>
    </location>
</feature>
<feature type="domain" description="DUF1648" evidence="2">
    <location>
        <begin position="25"/>
        <end position="70"/>
    </location>
</feature>
<keyword evidence="4" id="KW-1185">Reference proteome</keyword>
<feature type="transmembrane region" description="Helical" evidence="1">
    <location>
        <begin position="21"/>
        <end position="39"/>
    </location>
</feature>
<sequence>MFSKKPKIEVKPSPADKKLIKLGWIIVILNVLLVLVFYYDLPDTIPTHFNLKGEVDGYGHKSVLWIIPIISATLYFGLGFFVTKMKPYYMNFPVKVTEKNAPKLYALGLRMIAAMNLASVVAFLLTTLIMLLKIKGVVGTLDVQLLLGSWIVVALLPFLYIYKMYTISKQ</sequence>
<dbReference type="Proteomes" id="UP000321456">
    <property type="component" value="Unassembled WGS sequence"/>
</dbReference>
<accession>A0A5C8V2X1</accession>
<keyword evidence="1" id="KW-0812">Transmembrane</keyword>
<dbReference type="InterPro" id="IPR012867">
    <property type="entry name" value="DUF1648"/>
</dbReference>
<feature type="transmembrane region" description="Helical" evidence="1">
    <location>
        <begin position="63"/>
        <end position="83"/>
    </location>
</feature>
<organism evidence="3 4">
    <name type="scientific">Flagellimonas hymeniacidonis</name>
    <dbReference type="NCBI Taxonomy" id="2603628"/>
    <lineage>
        <taxon>Bacteria</taxon>
        <taxon>Pseudomonadati</taxon>
        <taxon>Bacteroidota</taxon>
        <taxon>Flavobacteriia</taxon>
        <taxon>Flavobacteriales</taxon>
        <taxon>Flavobacteriaceae</taxon>
        <taxon>Flagellimonas</taxon>
    </lineage>
</organism>
<evidence type="ECO:0000259" key="2">
    <source>
        <dbReference type="Pfam" id="PF07853"/>
    </source>
</evidence>
<gene>
    <name evidence="3" type="ORF">FVB32_09495</name>
</gene>
<comment type="caution">
    <text evidence="3">The sequence shown here is derived from an EMBL/GenBank/DDBJ whole genome shotgun (WGS) entry which is preliminary data.</text>
</comment>
<feature type="transmembrane region" description="Helical" evidence="1">
    <location>
        <begin position="143"/>
        <end position="162"/>
    </location>
</feature>
<dbReference type="AlphaFoldDB" id="A0A5C8V2X1"/>
<evidence type="ECO:0000313" key="4">
    <source>
        <dbReference type="Proteomes" id="UP000321456"/>
    </source>
</evidence>
<proteinExistence type="predicted"/>